<dbReference type="InterPro" id="IPR007367">
    <property type="entry name" value="DUF433"/>
</dbReference>
<dbReference type="SUPFAM" id="SSF46689">
    <property type="entry name" value="Homeodomain-like"/>
    <property type="match status" value="1"/>
</dbReference>
<proteinExistence type="predicted"/>
<reference evidence="1 2" key="1">
    <citation type="submission" date="2022-10" db="EMBL/GenBank/DDBJ databases">
        <title>Luteolibacter arcticus strain CCTCC AB 2014275, whole genome shotgun sequencing project.</title>
        <authorList>
            <person name="Zhao G."/>
            <person name="Shen L."/>
        </authorList>
    </citation>
    <scope>NUCLEOTIDE SEQUENCE [LARGE SCALE GENOMIC DNA]</scope>
    <source>
        <strain evidence="1 2">CCTCC AB 2014275</strain>
    </source>
</reference>
<dbReference type="Pfam" id="PF04255">
    <property type="entry name" value="DUF433"/>
    <property type="match status" value="1"/>
</dbReference>
<dbReference type="PANTHER" id="PTHR34849:SF4">
    <property type="entry name" value="SLR1209 PROTEIN"/>
    <property type="match status" value="1"/>
</dbReference>
<accession>A0ABT3GLH8</accession>
<protein>
    <submittedName>
        <fullName evidence="1">DUF433 domain-containing protein</fullName>
    </submittedName>
</protein>
<dbReference type="RefSeq" id="WP_264488494.1">
    <property type="nucleotide sequence ID" value="NZ_JAPDDT010000008.1"/>
</dbReference>
<dbReference type="Gene3D" id="1.10.10.10">
    <property type="entry name" value="Winged helix-like DNA-binding domain superfamily/Winged helix DNA-binding domain"/>
    <property type="match status" value="1"/>
</dbReference>
<dbReference type="EMBL" id="JAPDDT010000008">
    <property type="protein sequence ID" value="MCW1924384.1"/>
    <property type="molecule type" value="Genomic_DNA"/>
</dbReference>
<keyword evidence="2" id="KW-1185">Reference proteome</keyword>
<sequence length="117" mass="13263">MKQSSYVAVTFDQAKSLVASLPRQERARLVVWMAADLADQLPGIEFDPRVCGGSARVAGTRIPVWSLESWRRLGADDAEILRNFPTLQASDLLNAWHYVDRHPQEIDREIRENDTAE</sequence>
<dbReference type="InterPro" id="IPR009057">
    <property type="entry name" value="Homeodomain-like_sf"/>
</dbReference>
<evidence type="ECO:0000313" key="1">
    <source>
        <dbReference type="EMBL" id="MCW1924384.1"/>
    </source>
</evidence>
<dbReference type="Proteomes" id="UP001320876">
    <property type="component" value="Unassembled WGS sequence"/>
</dbReference>
<gene>
    <name evidence="1" type="ORF">OKA05_17590</name>
</gene>
<comment type="caution">
    <text evidence="1">The sequence shown here is derived from an EMBL/GenBank/DDBJ whole genome shotgun (WGS) entry which is preliminary data.</text>
</comment>
<organism evidence="1 2">
    <name type="scientific">Luteolibacter arcticus</name>
    <dbReference type="NCBI Taxonomy" id="1581411"/>
    <lineage>
        <taxon>Bacteria</taxon>
        <taxon>Pseudomonadati</taxon>
        <taxon>Verrucomicrobiota</taxon>
        <taxon>Verrucomicrobiia</taxon>
        <taxon>Verrucomicrobiales</taxon>
        <taxon>Verrucomicrobiaceae</taxon>
        <taxon>Luteolibacter</taxon>
    </lineage>
</organism>
<evidence type="ECO:0000313" key="2">
    <source>
        <dbReference type="Proteomes" id="UP001320876"/>
    </source>
</evidence>
<dbReference type="PANTHER" id="PTHR34849">
    <property type="entry name" value="SSL5025 PROTEIN"/>
    <property type="match status" value="1"/>
</dbReference>
<name>A0ABT3GLH8_9BACT</name>
<dbReference type="InterPro" id="IPR036388">
    <property type="entry name" value="WH-like_DNA-bd_sf"/>
</dbReference>